<comment type="caution">
    <text evidence="3">The sequence shown here is derived from an EMBL/GenBank/DDBJ whole genome shotgun (WGS) entry which is preliminary data.</text>
</comment>
<sequence length="282" mass="30529">MKKIDGLAVEEHGDGPAVVLVHAGIADRRMWRHQVAHLAPTHRVITYDWRGHGDSDDPHGPVTHHLDLLTVMDALGVEQAVLAGCSMGGSHAVEAALAQPHRVRGLALISSGLSGHTWPPEMIAQVRERVHTVIPAERLAAYRERRAVPRPADVAAYARAHTAWQVAGPERDPADLDPQVWELAVDMLTRLLTRQWSAPAPVEHDLAAERRLGEITAPTLVINGLDDVPAIQEVSTVLASGIAGARRVDLPGTGHLPPLQRPAEVNAALTAWLRSLSSPRWP</sequence>
<dbReference type="SUPFAM" id="SSF53474">
    <property type="entry name" value="alpha/beta-Hydrolases"/>
    <property type="match status" value="1"/>
</dbReference>
<dbReference type="Proteomes" id="UP000530928">
    <property type="component" value="Unassembled WGS sequence"/>
</dbReference>
<dbReference type="Gene3D" id="3.40.50.1820">
    <property type="entry name" value="alpha/beta hydrolase"/>
    <property type="match status" value="1"/>
</dbReference>
<dbReference type="GO" id="GO:0016787">
    <property type="term" value="F:hydrolase activity"/>
    <property type="evidence" value="ECO:0007669"/>
    <property type="project" value="UniProtKB-KW"/>
</dbReference>
<dbReference type="AlphaFoldDB" id="A0A7W0CHL8"/>
<dbReference type="PANTHER" id="PTHR43798">
    <property type="entry name" value="MONOACYLGLYCEROL LIPASE"/>
    <property type="match status" value="1"/>
</dbReference>
<accession>A0A7W0CHL8</accession>
<dbReference type="PRINTS" id="PR00111">
    <property type="entry name" value="ABHYDROLASE"/>
</dbReference>
<keyword evidence="4" id="KW-1185">Reference proteome</keyword>
<name>A0A7W0CHL8_9ACTN</name>
<protein>
    <submittedName>
        <fullName evidence="3">Pimeloyl-ACP methyl ester carboxylesterase</fullName>
    </submittedName>
</protein>
<evidence type="ECO:0000313" key="3">
    <source>
        <dbReference type="EMBL" id="MBA2891137.1"/>
    </source>
</evidence>
<dbReference type="EMBL" id="JACDUR010000002">
    <property type="protein sequence ID" value="MBA2891137.1"/>
    <property type="molecule type" value="Genomic_DNA"/>
</dbReference>
<evidence type="ECO:0000259" key="2">
    <source>
        <dbReference type="Pfam" id="PF00561"/>
    </source>
</evidence>
<keyword evidence="1" id="KW-0378">Hydrolase</keyword>
<feature type="domain" description="AB hydrolase-1" evidence="2">
    <location>
        <begin position="16"/>
        <end position="261"/>
    </location>
</feature>
<proteinExistence type="predicted"/>
<organism evidence="3 4">
    <name type="scientific">Nonomuraea soli</name>
    <dbReference type="NCBI Taxonomy" id="1032476"/>
    <lineage>
        <taxon>Bacteria</taxon>
        <taxon>Bacillati</taxon>
        <taxon>Actinomycetota</taxon>
        <taxon>Actinomycetes</taxon>
        <taxon>Streptosporangiales</taxon>
        <taxon>Streptosporangiaceae</taxon>
        <taxon>Nonomuraea</taxon>
    </lineage>
</organism>
<evidence type="ECO:0000313" key="4">
    <source>
        <dbReference type="Proteomes" id="UP000530928"/>
    </source>
</evidence>
<dbReference type="InterPro" id="IPR050266">
    <property type="entry name" value="AB_hydrolase_sf"/>
</dbReference>
<dbReference type="Pfam" id="PF00561">
    <property type="entry name" value="Abhydrolase_1"/>
    <property type="match status" value="1"/>
</dbReference>
<evidence type="ECO:0000256" key="1">
    <source>
        <dbReference type="ARBA" id="ARBA00022801"/>
    </source>
</evidence>
<reference evidence="3 4" key="1">
    <citation type="submission" date="2020-07" db="EMBL/GenBank/DDBJ databases">
        <title>Genomic Encyclopedia of Type Strains, Phase IV (KMG-IV): sequencing the most valuable type-strain genomes for metagenomic binning, comparative biology and taxonomic classification.</title>
        <authorList>
            <person name="Goeker M."/>
        </authorList>
    </citation>
    <scope>NUCLEOTIDE SEQUENCE [LARGE SCALE GENOMIC DNA]</scope>
    <source>
        <strain evidence="3 4">DSM 45533</strain>
    </source>
</reference>
<dbReference type="GO" id="GO:0016020">
    <property type="term" value="C:membrane"/>
    <property type="evidence" value="ECO:0007669"/>
    <property type="project" value="TreeGrafter"/>
</dbReference>
<dbReference type="InterPro" id="IPR029058">
    <property type="entry name" value="AB_hydrolase_fold"/>
</dbReference>
<gene>
    <name evidence="3" type="ORF">HNR30_002478</name>
</gene>
<dbReference type="PANTHER" id="PTHR43798:SF31">
    <property type="entry name" value="AB HYDROLASE SUPERFAMILY PROTEIN YCLE"/>
    <property type="match status" value="1"/>
</dbReference>
<dbReference type="RefSeq" id="WP_181609885.1">
    <property type="nucleotide sequence ID" value="NZ_BAABAM010000012.1"/>
</dbReference>
<dbReference type="InterPro" id="IPR000073">
    <property type="entry name" value="AB_hydrolase_1"/>
</dbReference>